<evidence type="ECO:0000313" key="2">
    <source>
        <dbReference type="Proteomes" id="UP000315010"/>
    </source>
</evidence>
<accession>A0A5C5YZW9</accession>
<sequence length="228" mass="24964">MALSCFVAGRFCSRDPIGYLGGIGIYQIYSGLDKTDPIGLSPDNSKCGCEVYDKQDVTVTGFALQPERTAMPPGAGENAEILLHELEVFQRLVNIMDLAGSGGANLQEAIATPIAEGIDIFGMPAAGNEDIVQAISNIWSKENGGILNRRSQVIWVKVKAKCCTVPLFPMFSSNYYATYEKWYRCPQLPIDMTDSKSIDRLQTLLQTCQQQGKSDFDCRKEMGNAKGV</sequence>
<dbReference type="EMBL" id="SJPJ01000001">
    <property type="protein sequence ID" value="TWT80306.1"/>
    <property type="molecule type" value="Genomic_DNA"/>
</dbReference>
<name>A0A5C5YZW9_9BACT</name>
<reference evidence="1 2" key="1">
    <citation type="submission" date="2019-02" db="EMBL/GenBank/DDBJ databases">
        <title>Deep-cultivation of Planctomycetes and their phenomic and genomic characterization uncovers novel biology.</title>
        <authorList>
            <person name="Wiegand S."/>
            <person name="Jogler M."/>
            <person name="Boedeker C."/>
            <person name="Pinto D."/>
            <person name="Vollmers J."/>
            <person name="Rivas-Marin E."/>
            <person name="Kohn T."/>
            <person name="Peeters S.H."/>
            <person name="Heuer A."/>
            <person name="Rast P."/>
            <person name="Oberbeckmann S."/>
            <person name="Bunk B."/>
            <person name="Jeske O."/>
            <person name="Meyerdierks A."/>
            <person name="Storesund J.E."/>
            <person name="Kallscheuer N."/>
            <person name="Luecker S."/>
            <person name="Lage O.M."/>
            <person name="Pohl T."/>
            <person name="Merkel B.J."/>
            <person name="Hornburger P."/>
            <person name="Mueller R.-W."/>
            <person name="Bruemmer F."/>
            <person name="Labrenz M."/>
            <person name="Spormann A.M."/>
            <person name="Op Den Camp H."/>
            <person name="Overmann J."/>
            <person name="Amann R."/>
            <person name="Jetten M.S.M."/>
            <person name="Mascher T."/>
            <person name="Medema M.H."/>
            <person name="Devos D.P."/>
            <person name="Kaster A.-K."/>
            <person name="Ovreas L."/>
            <person name="Rohde M."/>
            <person name="Galperin M.Y."/>
            <person name="Jogler C."/>
        </authorList>
    </citation>
    <scope>NUCLEOTIDE SEQUENCE [LARGE SCALE GENOMIC DNA]</scope>
    <source>
        <strain evidence="1 2">CA13</strain>
    </source>
</reference>
<organism evidence="1 2">
    <name type="scientific">Novipirellula herctigrandis</name>
    <dbReference type="NCBI Taxonomy" id="2527986"/>
    <lineage>
        <taxon>Bacteria</taxon>
        <taxon>Pseudomonadati</taxon>
        <taxon>Planctomycetota</taxon>
        <taxon>Planctomycetia</taxon>
        <taxon>Pirellulales</taxon>
        <taxon>Pirellulaceae</taxon>
        <taxon>Novipirellula</taxon>
    </lineage>
</organism>
<protein>
    <submittedName>
        <fullName evidence="1">Uncharacterized protein</fullName>
    </submittedName>
</protein>
<comment type="caution">
    <text evidence="1">The sequence shown here is derived from an EMBL/GenBank/DDBJ whole genome shotgun (WGS) entry which is preliminary data.</text>
</comment>
<evidence type="ECO:0000313" key="1">
    <source>
        <dbReference type="EMBL" id="TWT80306.1"/>
    </source>
</evidence>
<dbReference type="RefSeq" id="WP_146395354.1">
    <property type="nucleotide sequence ID" value="NZ_SJPJ01000001.1"/>
</dbReference>
<keyword evidence="2" id="KW-1185">Reference proteome</keyword>
<proteinExistence type="predicted"/>
<dbReference type="AlphaFoldDB" id="A0A5C5YZW9"/>
<dbReference type="Proteomes" id="UP000315010">
    <property type="component" value="Unassembled WGS sequence"/>
</dbReference>
<gene>
    <name evidence="1" type="ORF">CA13_17190</name>
</gene>